<dbReference type="PANTHER" id="PTHR42748:SF30">
    <property type="entry name" value="NMRA-LIKE DOMAIN-CONTAINING PROTEIN"/>
    <property type="match status" value="1"/>
</dbReference>
<proteinExistence type="inferred from homology"/>
<dbReference type="InterPro" id="IPR008030">
    <property type="entry name" value="NmrA-like"/>
</dbReference>
<sequence>MCSIISNSFISNLEFMWQKGNLNAFDIKGQKMSSQKPLVVVSGATGVQGGSVVNSLLATGKYRVRALTRNSESDKAKALVAKGAEVFKCDLSIKEDVKNALNGSDIAFINTNSWDPAIYPNNPTQEERQGKMIADVAKEIGLNWLIYSSLPETIEGFEGSNYNVVAFYGKNRVEKYIRALGISNATFIYIGFYASNIGTLYPIITKNDGTSEFVMPVVKEDTTIEIIDVETDTGPVVAKVIEEGPEKWNGKKVPVASERISFGKIAETLTKVTGRQVKLRTPNPEETKKEFPSLERSLDMFRWFNEYGVFRSEISDISVAKVLHPNITTFEQYAYKTWGNK</sequence>
<evidence type="ECO:0000259" key="4">
    <source>
        <dbReference type="Pfam" id="PF05368"/>
    </source>
</evidence>
<evidence type="ECO:0000313" key="5">
    <source>
        <dbReference type="EMBL" id="RIB19675.1"/>
    </source>
</evidence>
<dbReference type="Gene3D" id="3.90.25.10">
    <property type="entry name" value="UDP-galactose 4-epimerase, domain 1"/>
    <property type="match status" value="1"/>
</dbReference>
<organism evidence="5 6">
    <name type="scientific">Gigaspora rosea</name>
    <dbReference type="NCBI Taxonomy" id="44941"/>
    <lineage>
        <taxon>Eukaryota</taxon>
        <taxon>Fungi</taxon>
        <taxon>Fungi incertae sedis</taxon>
        <taxon>Mucoromycota</taxon>
        <taxon>Glomeromycotina</taxon>
        <taxon>Glomeromycetes</taxon>
        <taxon>Diversisporales</taxon>
        <taxon>Gigasporaceae</taxon>
        <taxon>Gigaspora</taxon>
    </lineage>
</organism>
<dbReference type="EMBL" id="QKWP01000460">
    <property type="protein sequence ID" value="RIB19675.1"/>
    <property type="molecule type" value="Genomic_DNA"/>
</dbReference>
<dbReference type="InterPro" id="IPR036291">
    <property type="entry name" value="NAD(P)-bd_dom_sf"/>
</dbReference>
<feature type="domain" description="NmrA-like" evidence="4">
    <location>
        <begin position="36"/>
        <end position="334"/>
    </location>
</feature>
<comment type="similarity">
    <text evidence="1">Belongs to the NmrA-type oxidoreductase family.</text>
</comment>
<dbReference type="Proteomes" id="UP000266673">
    <property type="component" value="Unassembled WGS sequence"/>
</dbReference>
<comment type="caution">
    <text evidence="5">The sequence shown here is derived from an EMBL/GenBank/DDBJ whole genome shotgun (WGS) entry which is preliminary data.</text>
</comment>
<dbReference type="AlphaFoldDB" id="A0A397VB52"/>
<dbReference type="OrthoDB" id="3358371at2759"/>
<dbReference type="STRING" id="44941.A0A397VB52"/>
<dbReference type="GO" id="GO:0016491">
    <property type="term" value="F:oxidoreductase activity"/>
    <property type="evidence" value="ECO:0007669"/>
    <property type="project" value="UniProtKB-KW"/>
</dbReference>
<dbReference type="Pfam" id="PF05368">
    <property type="entry name" value="NmrA"/>
    <property type="match status" value="1"/>
</dbReference>
<gene>
    <name evidence="5" type="ORF">C2G38_2082565</name>
</gene>
<protein>
    <recommendedName>
        <fullName evidence="4">NmrA-like domain-containing protein</fullName>
    </recommendedName>
</protein>
<dbReference type="InterPro" id="IPR051164">
    <property type="entry name" value="NmrA-like_oxidored"/>
</dbReference>
<keyword evidence="2" id="KW-0521">NADP</keyword>
<dbReference type="PANTHER" id="PTHR42748">
    <property type="entry name" value="NITROGEN METABOLITE REPRESSION PROTEIN NMRA FAMILY MEMBER"/>
    <property type="match status" value="1"/>
</dbReference>
<accession>A0A397VB52</accession>
<evidence type="ECO:0000256" key="1">
    <source>
        <dbReference type="ARBA" id="ARBA00006328"/>
    </source>
</evidence>
<dbReference type="CDD" id="cd05251">
    <property type="entry name" value="NmrA_like_SDR_a"/>
    <property type="match status" value="1"/>
</dbReference>
<evidence type="ECO:0000256" key="2">
    <source>
        <dbReference type="ARBA" id="ARBA00022857"/>
    </source>
</evidence>
<evidence type="ECO:0000256" key="3">
    <source>
        <dbReference type="ARBA" id="ARBA00023002"/>
    </source>
</evidence>
<keyword evidence="3" id="KW-0560">Oxidoreductase</keyword>
<dbReference type="SUPFAM" id="SSF51735">
    <property type="entry name" value="NAD(P)-binding Rossmann-fold domains"/>
    <property type="match status" value="1"/>
</dbReference>
<evidence type="ECO:0000313" key="6">
    <source>
        <dbReference type="Proteomes" id="UP000266673"/>
    </source>
</evidence>
<dbReference type="Gene3D" id="3.40.50.720">
    <property type="entry name" value="NAD(P)-binding Rossmann-like Domain"/>
    <property type="match status" value="1"/>
</dbReference>
<name>A0A397VB52_9GLOM</name>
<keyword evidence="6" id="KW-1185">Reference proteome</keyword>
<dbReference type="GO" id="GO:0005634">
    <property type="term" value="C:nucleus"/>
    <property type="evidence" value="ECO:0007669"/>
    <property type="project" value="TreeGrafter"/>
</dbReference>
<reference evidence="5 6" key="1">
    <citation type="submission" date="2018-06" db="EMBL/GenBank/DDBJ databases">
        <title>Comparative genomics reveals the genomic features of Rhizophagus irregularis, R. cerebriforme, R. diaphanum and Gigaspora rosea, and their symbiotic lifestyle signature.</title>
        <authorList>
            <person name="Morin E."/>
            <person name="San Clemente H."/>
            <person name="Chen E.C.H."/>
            <person name="De La Providencia I."/>
            <person name="Hainaut M."/>
            <person name="Kuo A."/>
            <person name="Kohler A."/>
            <person name="Murat C."/>
            <person name="Tang N."/>
            <person name="Roy S."/>
            <person name="Loubradou J."/>
            <person name="Henrissat B."/>
            <person name="Grigoriev I.V."/>
            <person name="Corradi N."/>
            <person name="Roux C."/>
            <person name="Martin F.M."/>
        </authorList>
    </citation>
    <scope>NUCLEOTIDE SEQUENCE [LARGE SCALE GENOMIC DNA]</scope>
    <source>
        <strain evidence="5 6">DAOM 194757</strain>
    </source>
</reference>